<dbReference type="PROSITE" id="PS50011">
    <property type="entry name" value="PROTEIN_KINASE_DOM"/>
    <property type="match status" value="1"/>
</dbReference>
<comment type="caution">
    <text evidence="2">The sequence shown here is derived from an EMBL/GenBank/DDBJ whole genome shotgun (WGS) entry which is preliminary data.</text>
</comment>
<protein>
    <recommendedName>
        <fullName evidence="1">Protein kinase domain-containing protein</fullName>
    </recommendedName>
</protein>
<dbReference type="Proteomes" id="UP000619244">
    <property type="component" value="Unassembled WGS sequence"/>
</dbReference>
<dbReference type="GO" id="GO:0004672">
    <property type="term" value="F:protein kinase activity"/>
    <property type="evidence" value="ECO:0007669"/>
    <property type="project" value="InterPro"/>
</dbReference>
<organism evidence="2 3">
    <name type="scientific">Streptomyces minutiscleroticus</name>
    <dbReference type="NCBI Taxonomy" id="68238"/>
    <lineage>
        <taxon>Bacteria</taxon>
        <taxon>Bacillati</taxon>
        <taxon>Actinomycetota</taxon>
        <taxon>Actinomycetes</taxon>
        <taxon>Kitasatosporales</taxon>
        <taxon>Streptomycetaceae</taxon>
        <taxon>Streptomyces</taxon>
    </lineage>
</organism>
<evidence type="ECO:0000259" key="1">
    <source>
        <dbReference type="PROSITE" id="PS50011"/>
    </source>
</evidence>
<dbReference type="InterPro" id="IPR000719">
    <property type="entry name" value="Prot_kinase_dom"/>
</dbReference>
<feature type="domain" description="Protein kinase" evidence="1">
    <location>
        <begin position="24"/>
        <end position="138"/>
    </location>
</feature>
<dbReference type="EMBL" id="BMVU01000111">
    <property type="protein sequence ID" value="GGY16748.1"/>
    <property type="molecule type" value="Genomic_DNA"/>
</dbReference>
<keyword evidence="3" id="KW-1185">Reference proteome</keyword>
<dbReference type="GO" id="GO:0005524">
    <property type="term" value="F:ATP binding"/>
    <property type="evidence" value="ECO:0007669"/>
    <property type="project" value="InterPro"/>
</dbReference>
<dbReference type="Pfam" id="PF00069">
    <property type="entry name" value="Pkinase"/>
    <property type="match status" value="1"/>
</dbReference>
<dbReference type="SUPFAM" id="SSF56112">
    <property type="entry name" value="Protein kinase-like (PK-like)"/>
    <property type="match status" value="1"/>
</dbReference>
<accession>A0A918UAC4</accession>
<dbReference type="AlphaFoldDB" id="A0A918UAC4"/>
<gene>
    <name evidence="2" type="ORF">GCM10010358_80480</name>
</gene>
<proteinExistence type="predicted"/>
<dbReference type="Gene3D" id="3.30.200.20">
    <property type="entry name" value="Phosphorylase Kinase, domain 1"/>
    <property type="match status" value="1"/>
</dbReference>
<reference evidence="2" key="2">
    <citation type="submission" date="2020-09" db="EMBL/GenBank/DDBJ databases">
        <authorList>
            <person name="Sun Q."/>
            <person name="Ohkuma M."/>
        </authorList>
    </citation>
    <scope>NUCLEOTIDE SEQUENCE</scope>
    <source>
        <strain evidence="2">JCM 4790</strain>
    </source>
</reference>
<evidence type="ECO:0000313" key="3">
    <source>
        <dbReference type="Proteomes" id="UP000619244"/>
    </source>
</evidence>
<evidence type="ECO:0000313" key="2">
    <source>
        <dbReference type="EMBL" id="GGY16748.1"/>
    </source>
</evidence>
<reference evidence="2" key="1">
    <citation type="journal article" date="2014" name="Int. J. Syst. Evol. Microbiol.">
        <title>Complete genome sequence of Corynebacterium casei LMG S-19264T (=DSM 44701T), isolated from a smear-ripened cheese.</title>
        <authorList>
            <consortium name="US DOE Joint Genome Institute (JGI-PGF)"/>
            <person name="Walter F."/>
            <person name="Albersmeier A."/>
            <person name="Kalinowski J."/>
            <person name="Ruckert C."/>
        </authorList>
    </citation>
    <scope>NUCLEOTIDE SEQUENCE</scope>
    <source>
        <strain evidence="2">JCM 4790</strain>
    </source>
</reference>
<name>A0A918UAC4_9ACTN</name>
<dbReference type="Gene3D" id="1.10.510.10">
    <property type="entry name" value="Transferase(Phosphotransferase) domain 1"/>
    <property type="match status" value="1"/>
</dbReference>
<sequence>MAGLEGTARPPSARSIDGWTVPGYADVQELARGGNDRVVISLHAATGQYVAIKYLNEELSTSPAFCTAFRQEAKLLSDLNSPHVTRLYEYVEAPQGAAIVMELVAGAALRALLRQAGRTEPEAALMRQRRTLRARSAG</sequence>
<dbReference type="InterPro" id="IPR011009">
    <property type="entry name" value="Kinase-like_dom_sf"/>
</dbReference>